<proteinExistence type="predicted"/>
<dbReference type="EMBL" id="FR824246">
    <property type="protein sequence ID" value="CCA23657.1"/>
    <property type="molecule type" value="Genomic_DNA"/>
</dbReference>
<accession>F0WQP8</accession>
<dbReference type="HOGENOM" id="CLU_1800047_0_0_1"/>
<gene>
    <name evidence="1" type="primary">AlNc14C201G8708</name>
    <name evidence="1" type="ORF">ALNC14_098010</name>
</gene>
<dbReference type="AlphaFoldDB" id="F0WQP8"/>
<evidence type="ECO:0000313" key="1">
    <source>
        <dbReference type="EMBL" id="CCA23657.1"/>
    </source>
</evidence>
<name>F0WQP8_9STRA</name>
<organism evidence="1">
    <name type="scientific">Albugo laibachii Nc14</name>
    <dbReference type="NCBI Taxonomy" id="890382"/>
    <lineage>
        <taxon>Eukaryota</taxon>
        <taxon>Sar</taxon>
        <taxon>Stramenopiles</taxon>
        <taxon>Oomycota</taxon>
        <taxon>Peronosporomycetes</taxon>
        <taxon>Albuginales</taxon>
        <taxon>Albuginaceae</taxon>
        <taxon>Albugo</taxon>
    </lineage>
</organism>
<reference evidence="1" key="1">
    <citation type="journal article" date="2011" name="PLoS Biol.">
        <title>Gene gain and loss during evolution of obligate parasitism in the white rust pathogen of Arabidopsis thaliana.</title>
        <authorList>
            <person name="Kemen E."/>
            <person name="Gardiner A."/>
            <person name="Schultz-Larsen T."/>
            <person name="Kemen A.C."/>
            <person name="Balmuth A.L."/>
            <person name="Robert-Seilaniantz A."/>
            <person name="Bailey K."/>
            <person name="Holub E."/>
            <person name="Studholme D.J."/>
            <person name="Maclean D."/>
            <person name="Jones J.D."/>
        </authorList>
    </citation>
    <scope>NUCLEOTIDE SEQUENCE</scope>
</reference>
<protein>
    <submittedName>
        <fullName evidence="1">AlNc14C201G8708 protein</fullName>
    </submittedName>
</protein>
<reference evidence="1" key="2">
    <citation type="submission" date="2011-02" db="EMBL/GenBank/DDBJ databases">
        <authorList>
            <person name="MacLean D."/>
        </authorList>
    </citation>
    <scope>NUCLEOTIDE SEQUENCE</scope>
</reference>
<sequence>MRSLGIGCSIGEVTKSTNIAARRLPLFVRNSSADPGTVESNVSTVNLREFLVAIDHAETNLDTVVNSFADKLGIFSDASATTTKINASVLHALRKLSPQGEPLMRIWPDPAAPNTMSRLKNRDSIAIYLRIVRSFVDFSVQFVQ</sequence>